<dbReference type="EMBL" id="PHIG01000054">
    <property type="protein sequence ID" value="PJK27862.1"/>
    <property type="molecule type" value="Genomic_DNA"/>
</dbReference>
<evidence type="ECO:0000313" key="1">
    <source>
        <dbReference type="EMBL" id="PJK27862.1"/>
    </source>
</evidence>
<comment type="caution">
    <text evidence="1">The sequence shown here is derived from an EMBL/GenBank/DDBJ whole genome shotgun (WGS) entry which is preliminary data.</text>
</comment>
<organism evidence="1 2">
    <name type="scientific">Minwuia thermotolerans</name>
    <dbReference type="NCBI Taxonomy" id="2056226"/>
    <lineage>
        <taxon>Bacteria</taxon>
        <taxon>Pseudomonadati</taxon>
        <taxon>Pseudomonadota</taxon>
        <taxon>Alphaproteobacteria</taxon>
        <taxon>Minwuiales</taxon>
        <taxon>Minwuiaceae</taxon>
        <taxon>Minwuia</taxon>
    </lineage>
</organism>
<dbReference type="AlphaFoldDB" id="A0A2M9FWN0"/>
<proteinExistence type="predicted"/>
<evidence type="ECO:0000313" key="2">
    <source>
        <dbReference type="Proteomes" id="UP000229498"/>
    </source>
</evidence>
<dbReference type="Proteomes" id="UP000229498">
    <property type="component" value="Unassembled WGS sequence"/>
</dbReference>
<accession>A0A2M9FWN0</accession>
<keyword evidence="2" id="KW-1185">Reference proteome</keyword>
<reference evidence="1 2" key="1">
    <citation type="submission" date="2017-11" db="EMBL/GenBank/DDBJ databases">
        <title>Draft genome sequence of Rhizobiales bacterium SY3-13.</title>
        <authorList>
            <person name="Sun C."/>
        </authorList>
    </citation>
    <scope>NUCLEOTIDE SEQUENCE [LARGE SCALE GENOMIC DNA]</scope>
    <source>
        <strain evidence="1 2">SY3-13</strain>
    </source>
</reference>
<sequence>MSVRVKAGLYEFTFALSPNELDEAVARARRCGLTFDAFVRRKMFGPDPERRLGIADDWPLDARLVGWRILLPEGVRSRLQASA</sequence>
<name>A0A2M9FWN0_9PROT</name>
<protein>
    <submittedName>
        <fullName evidence="1">Uncharacterized protein</fullName>
    </submittedName>
</protein>
<gene>
    <name evidence="1" type="ORF">CVT23_20545</name>
</gene>